<evidence type="ECO:0000313" key="1">
    <source>
        <dbReference type="EMBL" id="ELA42782.1"/>
    </source>
</evidence>
<dbReference type="OrthoDB" id="26401at2759"/>
<proteinExistence type="predicted"/>
<dbReference type="RefSeq" id="XP_007603550.1">
    <property type="nucleotide sequence ID" value="XM_007603488.1"/>
</dbReference>
<gene>
    <name evidence="1" type="ORF">VICG_00097</name>
</gene>
<dbReference type="HOGENOM" id="CLU_299012_0_0_1"/>
<reference evidence="2" key="1">
    <citation type="submission" date="2011-05" db="EMBL/GenBank/DDBJ databases">
        <title>The genome sequence of Vittaforma corneae strain ATCC 50505.</title>
        <authorList>
            <consortium name="The Broad Institute Genome Sequencing Platform"/>
            <person name="Cuomo C."/>
            <person name="Didier E."/>
            <person name="Bowers L."/>
            <person name="Young S.K."/>
            <person name="Zeng Q."/>
            <person name="Gargeya S."/>
            <person name="Fitzgerald M."/>
            <person name="Haas B."/>
            <person name="Abouelleil A."/>
            <person name="Alvarado L."/>
            <person name="Arachchi H.M."/>
            <person name="Berlin A."/>
            <person name="Chapman S.B."/>
            <person name="Gearin G."/>
            <person name="Goldberg J."/>
            <person name="Griggs A."/>
            <person name="Gujja S."/>
            <person name="Hansen M."/>
            <person name="Heiman D."/>
            <person name="Howarth C."/>
            <person name="Larimer J."/>
            <person name="Lui A."/>
            <person name="MacDonald P.J.P."/>
            <person name="McCowen C."/>
            <person name="Montmayeur A."/>
            <person name="Murphy C."/>
            <person name="Neiman D."/>
            <person name="Pearson M."/>
            <person name="Priest M."/>
            <person name="Roberts A."/>
            <person name="Saif S."/>
            <person name="Shea T."/>
            <person name="Sisk P."/>
            <person name="Stolte C."/>
            <person name="Sykes S."/>
            <person name="Wortman J."/>
            <person name="Nusbaum C."/>
            <person name="Birren B."/>
        </authorList>
    </citation>
    <scope>NUCLEOTIDE SEQUENCE [LARGE SCALE GENOMIC DNA]</scope>
    <source>
        <strain evidence="2">ATCC 50505</strain>
    </source>
</reference>
<dbReference type="EMBL" id="JH370130">
    <property type="protein sequence ID" value="ELA42782.1"/>
    <property type="molecule type" value="Genomic_DNA"/>
</dbReference>
<dbReference type="InParanoid" id="L2GR35"/>
<dbReference type="Proteomes" id="UP000011082">
    <property type="component" value="Unassembled WGS sequence"/>
</dbReference>
<name>L2GR35_VITCO</name>
<dbReference type="GeneID" id="19880815"/>
<sequence>MEISTLQTGTAPSPEKYKHTKFKGRRVKYNAKLIIYDKEVIRFENTMIVADKLLYIQNQFNSVFVTDDMRNFQFLGMGEIVGLINSSLIVKLDMSYWVYCNGIRISLFFYMRDEKICYSHKKNENCPELYTNCTIYENFLVVMAGNSALFINFRDSNDVQCKFSGPISKCYGLRFRKLKFFVFEYMKHELQHAALFYHSELLSSDVVIKETDSDEPTIMYNIKTSRYEVRSAQMWPEHERDGSNNGKIEFANTQDAIYYKDELTSEPDNFKNQRSGLVCQIENKKTPDFRAKFQISPTEYRAFNLSPIRNKIDFLKSIFSGAKFDIITDVLDRLIHSSKSITSLIVDSGNNAFKNLAEQSKRSSFYEKPDLSVLRQMPKFKFRGAMSSREIQFINRHYHRIFQYNPQITNSKNLAYRIIKMERDYIKDLNVERLFKDIVVYNQSFLKLVNARYEDPRIEEVLQILLENSISLQQDISDVNNFRQSTFLLRCSCNIGPYFANHKSLYYKSVYKSSLKLNSLPLDDKLPKELGFLSSACLFSYFKQPAFQNIYEQLGHAFGQSLASGLSQDSLQQYLKLAQTANDSVLVFIYLVLSTYPVRSDLGKNHGINTMMKSALEGSVLDLKKSSMCALAIYNLESHDRNILYVLKNEIERYGPVKSDRHTLFYTSEYRKLAAICTAMVAKHPLIASFNDSFCELVVTGLSSVNSGINSTVFSRSDDGRPDEIFYSTLFQLTCDFSAAPKSLMNDMNILPCQAQPTQIYKVAARIFYISLYYLNSNVAPEEHVYDKIYDFTLFVEDYVLENQDIQILFNFSLVALSIMKCGTCDIGLCRILRRQILKTKEVKHMKECTLFDFKKKDMVSFKGYDFESMQFYKICLGLVCMNFGMSRLKRNAVKQLIITFFITNACTLDFNFIDVLRMLLVKYLEDDQNEIETFKSTAKKLDLKSRRKKCMKFFETSFSKMTDVDKKFVIDVISDYYENIHFPANTESIFDMKLLAKILSITK</sequence>
<keyword evidence="2" id="KW-1185">Reference proteome</keyword>
<dbReference type="STRING" id="993615.L2GR35"/>
<accession>L2GR35</accession>
<dbReference type="VEuPathDB" id="MicrosporidiaDB:VICG_00097"/>
<evidence type="ECO:0000313" key="2">
    <source>
        <dbReference type="Proteomes" id="UP000011082"/>
    </source>
</evidence>
<protein>
    <submittedName>
        <fullName evidence="1">Uncharacterized protein</fullName>
    </submittedName>
</protein>
<dbReference type="AlphaFoldDB" id="L2GR35"/>
<organism evidence="1 2">
    <name type="scientific">Vittaforma corneae (strain ATCC 50505)</name>
    <name type="common">Microsporidian parasite</name>
    <name type="synonym">Nosema corneum</name>
    <dbReference type="NCBI Taxonomy" id="993615"/>
    <lineage>
        <taxon>Eukaryota</taxon>
        <taxon>Fungi</taxon>
        <taxon>Fungi incertae sedis</taxon>
        <taxon>Microsporidia</taxon>
        <taxon>Nosematidae</taxon>
        <taxon>Vittaforma</taxon>
    </lineage>
</organism>